<dbReference type="RefSeq" id="WP_129273090.1">
    <property type="nucleotide sequence ID" value="NZ_MZXW01000035.1"/>
</dbReference>
<dbReference type="AlphaFoldDB" id="A0A4Q1UUS5"/>
<feature type="compositionally biased region" description="Polar residues" evidence="1">
    <location>
        <begin position="35"/>
        <end position="45"/>
    </location>
</feature>
<dbReference type="Pfam" id="PF06823">
    <property type="entry name" value="DUF1236"/>
    <property type="match status" value="1"/>
</dbReference>
<keyword evidence="4" id="KW-1185">Reference proteome</keyword>
<dbReference type="EMBL" id="MZXW01000035">
    <property type="protein sequence ID" value="RXT41790.1"/>
    <property type="molecule type" value="Genomic_DNA"/>
</dbReference>
<feature type="compositionally biased region" description="Low complexity" evidence="1">
    <location>
        <begin position="185"/>
        <end position="202"/>
    </location>
</feature>
<evidence type="ECO:0000313" key="4">
    <source>
        <dbReference type="Proteomes" id="UP000290819"/>
    </source>
</evidence>
<comment type="caution">
    <text evidence="3">The sequence shown here is derived from an EMBL/GenBank/DDBJ whole genome shotgun (WGS) entry which is preliminary data.</text>
</comment>
<organism evidence="3 4">
    <name type="scientific">Bradyrhizobium betae</name>
    <dbReference type="NCBI Taxonomy" id="244734"/>
    <lineage>
        <taxon>Bacteria</taxon>
        <taxon>Pseudomonadati</taxon>
        <taxon>Pseudomonadota</taxon>
        <taxon>Alphaproteobacteria</taxon>
        <taxon>Hyphomicrobiales</taxon>
        <taxon>Nitrobacteraceae</taxon>
        <taxon>Bradyrhizobium</taxon>
    </lineage>
</organism>
<evidence type="ECO:0000256" key="1">
    <source>
        <dbReference type="SAM" id="MobiDB-lite"/>
    </source>
</evidence>
<name>A0A4Q1UUS5_9BRAD</name>
<reference evidence="3 4" key="1">
    <citation type="submission" date="2017-03" db="EMBL/GenBank/DDBJ databases">
        <authorList>
            <person name="Safronova V.I."/>
            <person name="Sazanova A.L."/>
            <person name="Chirak E.R."/>
        </authorList>
    </citation>
    <scope>NUCLEOTIDE SEQUENCE [LARGE SCALE GENOMIC DNA]</scope>
    <source>
        <strain evidence="3 4">Opo-243</strain>
    </source>
</reference>
<feature type="region of interest" description="Disordered" evidence="1">
    <location>
        <begin position="22"/>
        <end position="209"/>
    </location>
</feature>
<evidence type="ECO:0000256" key="2">
    <source>
        <dbReference type="SAM" id="SignalP"/>
    </source>
</evidence>
<keyword evidence="2" id="KW-0732">Signal</keyword>
<feature type="compositionally biased region" description="Basic and acidic residues" evidence="1">
    <location>
        <begin position="139"/>
        <end position="149"/>
    </location>
</feature>
<gene>
    <name evidence="3" type="ORF">B5V03_25030</name>
</gene>
<feature type="compositionally biased region" description="Basic and acidic residues" evidence="1">
    <location>
        <begin position="80"/>
        <end position="93"/>
    </location>
</feature>
<accession>A0A4Q1UUS5</accession>
<proteinExistence type="predicted"/>
<sequence>MSNRFMISVAALALVAGTGLANAQDKGRDAGGAGSQQQMQHSQPSGGAAERGSMGKESAAPEKGTVGQAGGASTKPGAAAEDKSSGAMKDERPSGGAMHKNAAEDKAGAAKGQRTDERAQDKSQQDKSKSMSQDTTKSGQKDKDMKAEGSKSGTSTNNAENRPGTGTTPNQNAQGQTGTSTNQNAQGQSSSSTTVGQAGAGAKLSTEQRTQITSVIREQRVSPVTNVNFAISVGTRIPREGIELHALPSRVATIYPEWRSYRYVMVREQIVIIDPNTYEIVAVLDV</sequence>
<evidence type="ECO:0008006" key="5">
    <source>
        <dbReference type="Google" id="ProtNLM"/>
    </source>
</evidence>
<evidence type="ECO:0000313" key="3">
    <source>
        <dbReference type="EMBL" id="RXT41790.1"/>
    </source>
</evidence>
<feature type="compositionally biased region" description="Polar residues" evidence="1">
    <location>
        <begin position="151"/>
        <end position="184"/>
    </location>
</feature>
<feature type="chain" id="PRO_5020595577" description="DUF1236 domain-containing protein" evidence="2">
    <location>
        <begin position="24"/>
        <end position="286"/>
    </location>
</feature>
<protein>
    <recommendedName>
        <fullName evidence="5">DUF1236 domain-containing protein</fullName>
    </recommendedName>
</protein>
<feature type="compositionally biased region" description="Basic and acidic residues" evidence="1">
    <location>
        <begin position="101"/>
        <end position="129"/>
    </location>
</feature>
<dbReference type="InterPro" id="IPR009642">
    <property type="entry name" value="DUF1236"/>
</dbReference>
<dbReference type="Proteomes" id="UP000290819">
    <property type="component" value="Unassembled WGS sequence"/>
</dbReference>
<feature type="signal peptide" evidence="2">
    <location>
        <begin position="1"/>
        <end position="23"/>
    </location>
</feature>
<dbReference type="OrthoDB" id="102964at2"/>